<evidence type="ECO:0000313" key="9">
    <source>
        <dbReference type="Proteomes" id="UP001596378"/>
    </source>
</evidence>
<sequence length="544" mass="60520">MSIYVIRRAALLLLAAAALLPLGSCLRPDGAKPGRETGLHGRESSQAERASSSSVPKLTYWAELNGNAGSIVPTFQQVPFFREWQRQTGVELTFIQPPANQARESLNVLLASGDLPDMIEFEWDTFPGGPDKAIADGYILRLNDAIEKYAPNLRSYLREHPEIDKQIKTGSGSYYVFPFIRGDDRLLTYQGPIVRKDWLDELGLPIPETIEDWSRTLTAFKERKGAAAPLTFLGVPHPLFGLESGAFIGAFGVKKGFYLDEGRVKFGPLEPGYKQFLSLFRQWYADGLIDRNIATVDTKTMDANMVTGRSGASIWNAGAGIGTWQPFMQEKQPQVRLAPAPYPVLNKGERPKFGQRSLDYVGTGGVAISANSPNVEQAVRMLDYGYGEQGHLLFNFGIEGQSFEMIDGYPTYTELILDNPDKLAPSQALAMYTRASYFGAFVQDGRYIEQYYILPEQRQAMDLWFATDAAEHRMPRVSLSEKENAELSAIMQDVETLVDETSLRIILGVEPPDSFDDCVAELRSLGIGRAIEIQEMALRRQGDL</sequence>
<dbReference type="PANTHER" id="PTHR43649:SF33">
    <property type="entry name" value="POLYGALACTURONAN_RHAMNOGALACTURONAN-BINDING PROTEIN YTCQ"/>
    <property type="match status" value="1"/>
</dbReference>
<name>A0ABW2F7A5_9BACL</name>
<proteinExistence type="predicted"/>
<reference evidence="9" key="1">
    <citation type="journal article" date="2019" name="Int. J. Syst. Evol. Microbiol.">
        <title>The Global Catalogue of Microorganisms (GCM) 10K type strain sequencing project: providing services to taxonomists for standard genome sequencing and annotation.</title>
        <authorList>
            <consortium name="The Broad Institute Genomics Platform"/>
            <consortium name="The Broad Institute Genome Sequencing Center for Infectious Disease"/>
            <person name="Wu L."/>
            <person name="Ma J."/>
        </authorList>
    </citation>
    <scope>NUCLEOTIDE SEQUENCE [LARGE SCALE GENOMIC DNA]</scope>
    <source>
        <strain evidence="9">KCTC 12907</strain>
    </source>
</reference>
<dbReference type="SUPFAM" id="SSF53850">
    <property type="entry name" value="Periplasmic binding protein-like II"/>
    <property type="match status" value="1"/>
</dbReference>
<evidence type="ECO:0000313" key="8">
    <source>
        <dbReference type="EMBL" id="MFC7148261.1"/>
    </source>
</evidence>
<dbReference type="InterPro" id="IPR006059">
    <property type="entry name" value="SBP"/>
</dbReference>
<gene>
    <name evidence="8" type="ORF">ACFQMJ_06915</name>
</gene>
<dbReference type="Pfam" id="PF01547">
    <property type="entry name" value="SBP_bac_1"/>
    <property type="match status" value="1"/>
</dbReference>
<keyword evidence="4" id="KW-0564">Palmitate</keyword>
<protein>
    <submittedName>
        <fullName evidence="8">Extracellular solute-binding protein</fullName>
    </submittedName>
</protein>
<feature type="region of interest" description="Disordered" evidence="6">
    <location>
        <begin position="31"/>
        <end position="51"/>
    </location>
</feature>
<feature type="chain" id="PRO_5045575164" evidence="7">
    <location>
        <begin position="27"/>
        <end position="544"/>
    </location>
</feature>
<dbReference type="EMBL" id="JBHTAI010000004">
    <property type="protein sequence ID" value="MFC7148261.1"/>
    <property type="molecule type" value="Genomic_DNA"/>
</dbReference>
<keyword evidence="3" id="KW-0472">Membrane</keyword>
<feature type="signal peptide" evidence="7">
    <location>
        <begin position="1"/>
        <end position="26"/>
    </location>
</feature>
<keyword evidence="2 7" id="KW-0732">Signal</keyword>
<dbReference type="RefSeq" id="WP_378045507.1">
    <property type="nucleotide sequence ID" value="NZ_JBHMDN010000007.1"/>
</dbReference>
<dbReference type="Proteomes" id="UP001596378">
    <property type="component" value="Unassembled WGS sequence"/>
</dbReference>
<dbReference type="InterPro" id="IPR050490">
    <property type="entry name" value="Bact_solute-bd_prot1"/>
</dbReference>
<organism evidence="8 9">
    <name type="scientific">Cohnella cellulosilytica</name>
    <dbReference type="NCBI Taxonomy" id="986710"/>
    <lineage>
        <taxon>Bacteria</taxon>
        <taxon>Bacillati</taxon>
        <taxon>Bacillota</taxon>
        <taxon>Bacilli</taxon>
        <taxon>Bacillales</taxon>
        <taxon>Paenibacillaceae</taxon>
        <taxon>Cohnella</taxon>
    </lineage>
</organism>
<keyword evidence="1" id="KW-1003">Cell membrane</keyword>
<accession>A0ABW2F7A5</accession>
<feature type="compositionally biased region" description="Basic and acidic residues" evidence="6">
    <location>
        <begin position="31"/>
        <end position="46"/>
    </location>
</feature>
<evidence type="ECO:0000256" key="2">
    <source>
        <dbReference type="ARBA" id="ARBA00022729"/>
    </source>
</evidence>
<dbReference type="PANTHER" id="PTHR43649">
    <property type="entry name" value="ARABINOSE-BINDING PROTEIN-RELATED"/>
    <property type="match status" value="1"/>
</dbReference>
<keyword evidence="5" id="KW-0449">Lipoprotein</keyword>
<evidence type="ECO:0000256" key="1">
    <source>
        <dbReference type="ARBA" id="ARBA00022475"/>
    </source>
</evidence>
<comment type="caution">
    <text evidence="8">The sequence shown here is derived from an EMBL/GenBank/DDBJ whole genome shotgun (WGS) entry which is preliminary data.</text>
</comment>
<evidence type="ECO:0000256" key="6">
    <source>
        <dbReference type="SAM" id="MobiDB-lite"/>
    </source>
</evidence>
<evidence type="ECO:0000256" key="5">
    <source>
        <dbReference type="ARBA" id="ARBA00023288"/>
    </source>
</evidence>
<evidence type="ECO:0000256" key="3">
    <source>
        <dbReference type="ARBA" id="ARBA00023136"/>
    </source>
</evidence>
<evidence type="ECO:0000256" key="4">
    <source>
        <dbReference type="ARBA" id="ARBA00023139"/>
    </source>
</evidence>
<dbReference type="Gene3D" id="3.40.190.10">
    <property type="entry name" value="Periplasmic binding protein-like II"/>
    <property type="match status" value="2"/>
</dbReference>
<evidence type="ECO:0000256" key="7">
    <source>
        <dbReference type="SAM" id="SignalP"/>
    </source>
</evidence>
<keyword evidence="9" id="KW-1185">Reference proteome</keyword>